<keyword evidence="3" id="KW-1185">Reference proteome</keyword>
<reference evidence="2 3" key="2">
    <citation type="journal article" date="2015" name="Antonie Van Leeuwenhoek">
        <title>Thioclava indica sp. nov., isolated from surface seawater of the Indian Ocean.</title>
        <authorList>
            <person name="Liu Y."/>
            <person name="Lai Q."/>
            <person name="Du J."/>
            <person name="Xu H."/>
            <person name="Jiang L."/>
            <person name="Shao Z."/>
        </authorList>
    </citation>
    <scope>NUCLEOTIDE SEQUENCE [LARGE SCALE GENOMIC DNA]</scope>
    <source>
        <strain evidence="2 3">13D2W-2</strain>
    </source>
</reference>
<reference evidence="3" key="1">
    <citation type="submission" date="2013-04" db="EMBL/GenBank/DDBJ databases">
        <title>Thioclava sp. 13D2W-2 Genome Sequencing.</title>
        <authorList>
            <person name="Lai Q."/>
            <person name="Li G."/>
            <person name="Shao Z."/>
        </authorList>
    </citation>
    <scope>NUCLEOTIDE SEQUENCE [LARGE SCALE GENOMIC DNA]</scope>
    <source>
        <strain evidence="3">13D2W-2</strain>
    </source>
</reference>
<dbReference type="AlphaFoldDB" id="A0A085TZA5"/>
<organism evidence="2 3">
    <name type="scientific">Thioclava atlantica</name>
    <dbReference type="NCBI Taxonomy" id="1317124"/>
    <lineage>
        <taxon>Bacteria</taxon>
        <taxon>Pseudomonadati</taxon>
        <taxon>Pseudomonadota</taxon>
        <taxon>Alphaproteobacteria</taxon>
        <taxon>Rhodobacterales</taxon>
        <taxon>Paracoccaceae</taxon>
        <taxon>Thioclava</taxon>
    </lineage>
</organism>
<feature type="transmembrane region" description="Helical" evidence="1">
    <location>
        <begin position="93"/>
        <end position="120"/>
    </location>
</feature>
<sequence>MGPERIAEMTAQVSRLLATRLGARGPDLEARVASRARALPRKVRRAAGVLVAAERSARAPKIARQLDARAIEAAFATCRDYLEPLGASERLRAAALSAGGAIAFIVLVVGLALLGAKLWIEGA</sequence>
<dbReference type="EMBL" id="AQRC01000003">
    <property type="protein sequence ID" value="KFE36052.1"/>
    <property type="molecule type" value="Genomic_DNA"/>
</dbReference>
<evidence type="ECO:0000313" key="2">
    <source>
        <dbReference type="EMBL" id="KFE36052.1"/>
    </source>
</evidence>
<evidence type="ECO:0000256" key="1">
    <source>
        <dbReference type="SAM" id="Phobius"/>
    </source>
</evidence>
<dbReference type="eggNOG" id="ENOG5033A3U">
    <property type="taxonomic scope" value="Bacteria"/>
</dbReference>
<dbReference type="Proteomes" id="UP000028607">
    <property type="component" value="Unassembled WGS sequence"/>
</dbReference>
<name>A0A085TZA5_9RHOB</name>
<keyword evidence="1" id="KW-1133">Transmembrane helix</keyword>
<dbReference type="PATRIC" id="fig|1317124.6.peg.1117"/>
<keyword evidence="1" id="KW-0812">Transmembrane</keyword>
<dbReference type="STRING" id="1317124.DW2_05465"/>
<protein>
    <submittedName>
        <fullName evidence="2">Uncharacterized protein</fullName>
    </submittedName>
</protein>
<proteinExistence type="predicted"/>
<comment type="caution">
    <text evidence="2">The sequence shown here is derived from an EMBL/GenBank/DDBJ whole genome shotgun (WGS) entry which is preliminary data.</text>
</comment>
<gene>
    <name evidence="2" type="ORF">DW2_05465</name>
</gene>
<accession>A0A085TZA5</accession>
<evidence type="ECO:0000313" key="3">
    <source>
        <dbReference type="Proteomes" id="UP000028607"/>
    </source>
</evidence>
<keyword evidence="1" id="KW-0472">Membrane</keyword>